<organism evidence="1 2">
    <name type="scientific">Phialocephala subalpina</name>
    <dbReference type="NCBI Taxonomy" id="576137"/>
    <lineage>
        <taxon>Eukaryota</taxon>
        <taxon>Fungi</taxon>
        <taxon>Dikarya</taxon>
        <taxon>Ascomycota</taxon>
        <taxon>Pezizomycotina</taxon>
        <taxon>Leotiomycetes</taxon>
        <taxon>Helotiales</taxon>
        <taxon>Mollisiaceae</taxon>
        <taxon>Phialocephala</taxon>
        <taxon>Phialocephala fortinii species complex</taxon>
    </lineage>
</organism>
<dbReference type="PANTHER" id="PTHR24148">
    <property type="entry name" value="ANKYRIN REPEAT DOMAIN-CONTAINING PROTEIN 39 HOMOLOG-RELATED"/>
    <property type="match status" value="1"/>
</dbReference>
<gene>
    <name evidence="1" type="ORF">PAC_19730</name>
</gene>
<evidence type="ECO:0000313" key="2">
    <source>
        <dbReference type="Proteomes" id="UP000184330"/>
    </source>
</evidence>
<keyword evidence="2" id="KW-1185">Reference proteome</keyword>
<proteinExistence type="predicted"/>
<accession>A0A1L7XXU3</accession>
<dbReference type="AlphaFoldDB" id="A0A1L7XXU3"/>
<dbReference type="OrthoDB" id="5430496at2759"/>
<dbReference type="Pfam" id="PF26639">
    <property type="entry name" value="Het-6_barrel"/>
    <property type="match status" value="1"/>
</dbReference>
<reference evidence="1 2" key="1">
    <citation type="submission" date="2016-03" db="EMBL/GenBank/DDBJ databases">
        <authorList>
            <person name="Ploux O."/>
        </authorList>
    </citation>
    <scope>NUCLEOTIDE SEQUENCE [LARGE SCALE GENOMIC DNA]</scope>
    <source>
        <strain evidence="1 2">UAMH 11012</strain>
    </source>
</reference>
<dbReference type="InterPro" id="IPR052895">
    <property type="entry name" value="HetReg/Transcr_Mod"/>
</dbReference>
<dbReference type="EMBL" id="FJOG01000081">
    <property type="protein sequence ID" value="CZR69830.1"/>
    <property type="molecule type" value="Genomic_DNA"/>
</dbReference>
<evidence type="ECO:0000313" key="1">
    <source>
        <dbReference type="EMBL" id="CZR69830.1"/>
    </source>
</evidence>
<protein>
    <recommendedName>
        <fullName evidence="3">Heterokaryon incompatibility domain-containing protein</fullName>
    </recommendedName>
</protein>
<sequence>MIGPLRCILPFDDFGSLAAVRPNVPFPGNPYPQETSINEVLWRTLVGNRDLQGRVAPASFSRLPEIHWKACGVSSDFTGKDAHTVQMIRLPIFNSVRSVCQECQIDGRDFQSYFPPQRDVGFEMTIGLEDALTRVENALTGRRLMTTTEGYLGLAIREARQGDLVAILYGCSCPVILRRRGDGTFHFVGEAYMHGIMDGEAMDRLQAGKYQSETFTIK</sequence>
<dbReference type="PANTHER" id="PTHR24148:SF64">
    <property type="entry name" value="HETEROKARYON INCOMPATIBILITY DOMAIN-CONTAINING PROTEIN"/>
    <property type="match status" value="1"/>
</dbReference>
<name>A0A1L7XXU3_9HELO</name>
<dbReference type="Proteomes" id="UP000184330">
    <property type="component" value="Unassembled WGS sequence"/>
</dbReference>
<evidence type="ECO:0008006" key="3">
    <source>
        <dbReference type="Google" id="ProtNLM"/>
    </source>
</evidence>